<feature type="domain" description="DUF7344" evidence="1">
    <location>
        <begin position="129"/>
        <end position="196"/>
    </location>
</feature>
<dbReference type="InterPro" id="IPR036388">
    <property type="entry name" value="WH-like_DNA-bd_sf"/>
</dbReference>
<accession>A0A3N6MV84</accession>
<reference evidence="2 3" key="1">
    <citation type="submission" date="2018-10" db="EMBL/GenBank/DDBJ databases">
        <title>Natrarchaeobius chitinivorans gen. nov., sp. nov., and Natrarchaeobius haloalkaliphilus sp. nov., alkaliphilic, chitin-utilizing haloarchaea from hypersaline alkaline lakes.</title>
        <authorList>
            <person name="Sorokin D.Y."/>
            <person name="Elcheninov A.G."/>
            <person name="Kostrikina N.A."/>
            <person name="Bale N.J."/>
            <person name="Sinninghe Damste J.S."/>
            <person name="Khijniak T.V."/>
            <person name="Kublanov I.V."/>
            <person name="Toshchakov S.V."/>
        </authorList>
    </citation>
    <scope>NUCLEOTIDE SEQUENCE [LARGE SCALE GENOMIC DNA]</scope>
    <source>
        <strain evidence="2 3">AArcht7</strain>
    </source>
</reference>
<proteinExistence type="predicted"/>
<dbReference type="InterPro" id="IPR055768">
    <property type="entry name" value="DUF7344"/>
</dbReference>
<evidence type="ECO:0000313" key="3">
    <source>
        <dbReference type="Proteomes" id="UP000281431"/>
    </source>
</evidence>
<name>A0A3N6MV84_NATCH</name>
<comment type="caution">
    <text evidence="2">The sequence shown here is derived from an EMBL/GenBank/DDBJ whole genome shotgun (WGS) entry which is preliminary data.</text>
</comment>
<evidence type="ECO:0000259" key="1">
    <source>
        <dbReference type="Pfam" id="PF24035"/>
    </source>
</evidence>
<sequence length="202" mass="22306">MSSDAHIDSTSGGVILNDVAPERYEVLRHPRRVRLLEILEDRPSLSVEALTSALAERERSDVTGGRSRREIRVTLVHNHLPRLAEFGIVEWDDDRVELVADSPVCPDELSRLLEESNGDAAHLEQLVDPVRLAVLEEVTESDRPLSLEQLASALAGRGSLSQTDPERAEIALHHSHLPALEEIGALEYDHESGLVSRPDDAV</sequence>
<protein>
    <submittedName>
        <fullName evidence="2">ArsR family transcriptional regulator</fullName>
    </submittedName>
</protein>
<dbReference type="Proteomes" id="UP000281431">
    <property type="component" value="Unassembled WGS sequence"/>
</dbReference>
<dbReference type="OrthoDB" id="192898at2157"/>
<organism evidence="2 3">
    <name type="scientific">Natrarchaeobius chitinivorans</name>
    <dbReference type="NCBI Taxonomy" id="1679083"/>
    <lineage>
        <taxon>Archaea</taxon>
        <taxon>Methanobacteriati</taxon>
        <taxon>Methanobacteriota</taxon>
        <taxon>Stenosarchaea group</taxon>
        <taxon>Halobacteria</taxon>
        <taxon>Halobacteriales</taxon>
        <taxon>Natrialbaceae</taxon>
        <taxon>Natrarchaeobius</taxon>
    </lineage>
</organism>
<dbReference type="EMBL" id="REFZ01000012">
    <property type="protein sequence ID" value="RQG98806.1"/>
    <property type="molecule type" value="Genomic_DNA"/>
</dbReference>
<dbReference type="Pfam" id="PF24035">
    <property type="entry name" value="DUF7344"/>
    <property type="match status" value="2"/>
</dbReference>
<dbReference type="AlphaFoldDB" id="A0A3N6MV84"/>
<gene>
    <name evidence="2" type="ORF">EA472_16450</name>
</gene>
<feature type="domain" description="DUF7344" evidence="1">
    <location>
        <begin position="24"/>
        <end position="95"/>
    </location>
</feature>
<evidence type="ECO:0000313" key="2">
    <source>
        <dbReference type="EMBL" id="RQG98806.1"/>
    </source>
</evidence>
<keyword evidence="3" id="KW-1185">Reference proteome</keyword>
<dbReference type="Gene3D" id="1.10.10.10">
    <property type="entry name" value="Winged helix-like DNA-binding domain superfamily/Winged helix DNA-binding domain"/>
    <property type="match status" value="2"/>
</dbReference>